<keyword evidence="2" id="KW-1185">Reference proteome</keyword>
<organism evidence="1 2">
    <name type="scientific">Coemansia biformis</name>
    <dbReference type="NCBI Taxonomy" id="1286918"/>
    <lineage>
        <taxon>Eukaryota</taxon>
        <taxon>Fungi</taxon>
        <taxon>Fungi incertae sedis</taxon>
        <taxon>Zoopagomycota</taxon>
        <taxon>Kickxellomycotina</taxon>
        <taxon>Kickxellomycetes</taxon>
        <taxon>Kickxellales</taxon>
        <taxon>Kickxellaceae</taxon>
        <taxon>Coemansia</taxon>
    </lineage>
</organism>
<evidence type="ECO:0000313" key="2">
    <source>
        <dbReference type="Proteomes" id="UP001143981"/>
    </source>
</evidence>
<dbReference type="Proteomes" id="UP001143981">
    <property type="component" value="Unassembled WGS sequence"/>
</dbReference>
<dbReference type="OrthoDB" id="5584477at2759"/>
<comment type="caution">
    <text evidence="1">The sequence shown here is derived from an EMBL/GenBank/DDBJ whole genome shotgun (WGS) entry which is preliminary data.</text>
</comment>
<dbReference type="AlphaFoldDB" id="A0A9W7XVJ8"/>
<sequence>MVSVLRKAELRCEVEEQLMKDVECVVDQAQPTGAQTAQLAGRLVESVSDSMEALFAAAATVAVAEAARSSGQPLSEDGRVAAEKVLATAAAAAAGVDFPLTAMVNTALQRIQRPADATTERPVYVQMSAFVLLVAHLIQRELTKDGEPNDWSKRLILPFENVDTNLTGADDETEIDVGLRYRSISSRVEAQADPDYLHMLAVVEAKGQATKANTMDAYEQLFDHTRN</sequence>
<gene>
    <name evidence="1" type="ORF">LPJ61_006005</name>
</gene>
<protein>
    <submittedName>
        <fullName evidence="1">Uncharacterized protein</fullName>
    </submittedName>
</protein>
<proteinExistence type="predicted"/>
<evidence type="ECO:0000313" key="1">
    <source>
        <dbReference type="EMBL" id="KAJ1721711.1"/>
    </source>
</evidence>
<name>A0A9W7XVJ8_9FUNG</name>
<accession>A0A9W7XVJ8</accession>
<dbReference type="EMBL" id="JANBOI010002459">
    <property type="protein sequence ID" value="KAJ1721711.1"/>
    <property type="molecule type" value="Genomic_DNA"/>
</dbReference>
<feature type="non-terminal residue" evidence="1">
    <location>
        <position position="227"/>
    </location>
</feature>
<reference evidence="1" key="1">
    <citation type="submission" date="2022-07" db="EMBL/GenBank/DDBJ databases">
        <title>Phylogenomic reconstructions and comparative analyses of Kickxellomycotina fungi.</title>
        <authorList>
            <person name="Reynolds N.K."/>
            <person name="Stajich J.E."/>
            <person name="Barry K."/>
            <person name="Grigoriev I.V."/>
            <person name="Crous P."/>
            <person name="Smith M.E."/>
        </authorList>
    </citation>
    <scope>NUCLEOTIDE SEQUENCE</scope>
    <source>
        <strain evidence="1">BCRC 34381</strain>
    </source>
</reference>